<reference evidence="1" key="1">
    <citation type="submission" date="2022-10" db="EMBL/GenBank/DDBJ databases">
        <title>Complete Genome of Trichothecium roseum strain YXFP-22015, a Plant Pathogen Isolated from Citrus.</title>
        <authorList>
            <person name="Wang Y."/>
            <person name="Zhu L."/>
        </authorList>
    </citation>
    <scope>NUCLEOTIDE SEQUENCE</scope>
    <source>
        <strain evidence="1">YXFP-22015</strain>
    </source>
</reference>
<evidence type="ECO:0000313" key="2">
    <source>
        <dbReference type="Proteomes" id="UP001163324"/>
    </source>
</evidence>
<gene>
    <name evidence="1" type="ORF">N3K66_007892</name>
</gene>
<organism evidence="1 2">
    <name type="scientific">Trichothecium roseum</name>
    <dbReference type="NCBI Taxonomy" id="47278"/>
    <lineage>
        <taxon>Eukaryota</taxon>
        <taxon>Fungi</taxon>
        <taxon>Dikarya</taxon>
        <taxon>Ascomycota</taxon>
        <taxon>Pezizomycotina</taxon>
        <taxon>Sordariomycetes</taxon>
        <taxon>Hypocreomycetidae</taxon>
        <taxon>Hypocreales</taxon>
        <taxon>Hypocreales incertae sedis</taxon>
        <taxon>Trichothecium</taxon>
    </lineage>
</organism>
<name>A0ACC0URX2_9HYPO</name>
<comment type="caution">
    <text evidence="1">The sequence shown here is derived from an EMBL/GenBank/DDBJ whole genome shotgun (WGS) entry which is preliminary data.</text>
</comment>
<keyword evidence="2" id="KW-1185">Reference proteome</keyword>
<dbReference type="Proteomes" id="UP001163324">
    <property type="component" value="Chromosome 8"/>
</dbReference>
<dbReference type="EMBL" id="CM047947">
    <property type="protein sequence ID" value="KAI9896870.1"/>
    <property type="molecule type" value="Genomic_DNA"/>
</dbReference>
<evidence type="ECO:0000313" key="1">
    <source>
        <dbReference type="EMBL" id="KAI9896870.1"/>
    </source>
</evidence>
<sequence length="356" mass="39360">MSYWPEPRKTGMEYRRLGRSGLYVSAISLGGWMTIGGYAADDASFACMKRAYDLGVNFFDNAENYTAGESELVMGRAIKKFGWKRSDLVISTKINWGAVNGEILVNNHGLSRKHVVEGLKASLERLDLEYVDIVYAHRPDRLVPMEETVRAFNHVIDQGLAFYWGTSEWSADEIQEAVGIARDLRMIAPVAEQPQYNILTRQKVEGEFQRLYSRAGTGLTVFSPIKMGVLSGKYNANADGAPPPGSRFADSQDKFAKFMREKIGSDSDSEWKTQLETVKRLAPVAEKVGCTQAQLAVAWCLKNPNVSSVITGASRPEQVEENVAALGVVPKLTEDIMAEIDAIVGNRVSPDPARQD</sequence>
<protein>
    <submittedName>
        <fullName evidence="1">Uncharacterized protein</fullName>
    </submittedName>
</protein>
<proteinExistence type="predicted"/>
<accession>A0ACC0URX2</accession>